<evidence type="ECO:0000256" key="7">
    <source>
        <dbReference type="ARBA" id="ARBA00022989"/>
    </source>
</evidence>
<evidence type="ECO:0000256" key="2">
    <source>
        <dbReference type="ARBA" id="ARBA00004370"/>
    </source>
</evidence>
<dbReference type="GO" id="GO:0005506">
    <property type="term" value="F:iron ion binding"/>
    <property type="evidence" value="ECO:0007669"/>
    <property type="project" value="InterPro"/>
</dbReference>
<feature type="binding site" description="axial binding residue" evidence="12">
    <location>
        <position position="420"/>
    </location>
    <ligand>
        <name>heme</name>
        <dbReference type="ChEBI" id="CHEBI:30413"/>
    </ligand>
    <ligandPart>
        <name>Fe</name>
        <dbReference type="ChEBI" id="CHEBI:18248"/>
    </ligandPart>
</feature>
<dbReference type="GO" id="GO:0016020">
    <property type="term" value="C:membrane"/>
    <property type="evidence" value="ECO:0007669"/>
    <property type="project" value="UniProtKB-SubCell"/>
</dbReference>
<dbReference type="Proteomes" id="UP000799750">
    <property type="component" value="Unassembled WGS sequence"/>
</dbReference>
<keyword evidence="11" id="KW-0472">Membrane</keyword>
<evidence type="ECO:0000256" key="1">
    <source>
        <dbReference type="ARBA" id="ARBA00001971"/>
    </source>
</evidence>
<keyword evidence="4 12" id="KW-0349">Heme</keyword>
<dbReference type="GO" id="GO:0016705">
    <property type="term" value="F:oxidoreductase activity, acting on paired donors, with incorporation or reduction of molecular oxygen"/>
    <property type="evidence" value="ECO:0007669"/>
    <property type="project" value="InterPro"/>
</dbReference>
<keyword evidence="6 12" id="KW-0479">Metal-binding</keyword>
<dbReference type="GO" id="GO:0020037">
    <property type="term" value="F:heme binding"/>
    <property type="evidence" value="ECO:0007669"/>
    <property type="project" value="InterPro"/>
</dbReference>
<comment type="similarity">
    <text evidence="3">Belongs to the cytochrome P450 family.</text>
</comment>
<name>A0A6A6R726_9PEZI</name>
<evidence type="ECO:0000313" key="13">
    <source>
        <dbReference type="EMBL" id="KAF2499670.1"/>
    </source>
</evidence>
<evidence type="ECO:0000256" key="8">
    <source>
        <dbReference type="ARBA" id="ARBA00023002"/>
    </source>
</evidence>
<sequence>MAEGLKARFGPISSFYAAMKPPSRIFRGYHDLEKISFALPTLTEYQVLACSDQDVKAVCESSERTLSFHAAMTDRLKHKYTMFGFEHNDVDPHNAVPARTLRILLKKHLPALRPIIEARVREGFEKELCKISKDSNGWSSVSAFGLSKRITERVNSQIFLGTELANASDFMISAIRYSHDAIVAAEICRQLPSILTPIVAPAIMRWSGAMKAVAASIKKVVEQKLHEIDSESSSIPEHTEMDCLQWVIESSRTKAQKTIDRLVQQVGAVFFAAAHQMPMALVYALYSMCDHPEYVELLRSEAKQYMDSDIGDSFKHMHLLDAFLRESARLNPLDALSIQRKVLEPLSLPSGGLIPDGNLIAVPQQAILRNSDLYPNPECFNAYRYFPVSVQAHPERAQMKTQFTDVSRAYSYWGSTRKPCPGRWYVSETLKVALVHLLMNYDFKLEDEEASRSFFWTTAIVPRLRTKIVMRKRETSE</sequence>
<evidence type="ECO:0000256" key="10">
    <source>
        <dbReference type="ARBA" id="ARBA00023033"/>
    </source>
</evidence>
<proteinExistence type="inferred from homology"/>
<dbReference type="OrthoDB" id="1844152at2759"/>
<dbReference type="Pfam" id="PF00067">
    <property type="entry name" value="p450"/>
    <property type="match status" value="1"/>
</dbReference>
<dbReference type="CDD" id="cd11041">
    <property type="entry name" value="CYP503A1-like"/>
    <property type="match status" value="1"/>
</dbReference>
<evidence type="ECO:0000256" key="12">
    <source>
        <dbReference type="PIRSR" id="PIRSR602403-1"/>
    </source>
</evidence>
<dbReference type="InterPro" id="IPR002403">
    <property type="entry name" value="Cyt_P450_E_grp-IV"/>
</dbReference>
<dbReference type="AlphaFoldDB" id="A0A6A6R726"/>
<keyword evidence="7" id="KW-1133">Transmembrane helix</keyword>
<dbReference type="InterPro" id="IPR001128">
    <property type="entry name" value="Cyt_P450"/>
</dbReference>
<gene>
    <name evidence="13" type="ORF">BU16DRAFT_570633</name>
</gene>
<accession>A0A6A6R726</accession>
<evidence type="ECO:0000256" key="5">
    <source>
        <dbReference type="ARBA" id="ARBA00022692"/>
    </source>
</evidence>
<keyword evidence="5" id="KW-0812">Transmembrane</keyword>
<keyword evidence="10" id="KW-0503">Monooxygenase</keyword>
<dbReference type="InterPro" id="IPR036396">
    <property type="entry name" value="Cyt_P450_sf"/>
</dbReference>
<keyword evidence="14" id="KW-1185">Reference proteome</keyword>
<reference evidence="13" key="1">
    <citation type="journal article" date="2020" name="Stud. Mycol.">
        <title>101 Dothideomycetes genomes: a test case for predicting lifestyles and emergence of pathogens.</title>
        <authorList>
            <person name="Haridas S."/>
            <person name="Albert R."/>
            <person name="Binder M."/>
            <person name="Bloem J."/>
            <person name="Labutti K."/>
            <person name="Salamov A."/>
            <person name="Andreopoulos B."/>
            <person name="Baker S."/>
            <person name="Barry K."/>
            <person name="Bills G."/>
            <person name="Bluhm B."/>
            <person name="Cannon C."/>
            <person name="Castanera R."/>
            <person name="Culley D."/>
            <person name="Daum C."/>
            <person name="Ezra D."/>
            <person name="Gonzalez J."/>
            <person name="Henrissat B."/>
            <person name="Kuo A."/>
            <person name="Liang C."/>
            <person name="Lipzen A."/>
            <person name="Lutzoni F."/>
            <person name="Magnuson J."/>
            <person name="Mondo S."/>
            <person name="Nolan M."/>
            <person name="Ohm R."/>
            <person name="Pangilinan J."/>
            <person name="Park H.-J."/>
            <person name="Ramirez L."/>
            <person name="Alfaro M."/>
            <person name="Sun H."/>
            <person name="Tritt A."/>
            <person name="Yoshinaga Y."/>
            <person name="Zwiers L.-H."/>
            <person name="Turgeon B."/>
            <person name="Goodwin S."/>
            <person name="Spatafora J."/>
            <person name="Crous P."/>
            <person name="Grigoriev I."/>
        </authorList>
    </citation>
    <scope>NUCLEOTIDE SEQUENCE</scope>
    <source>
        <strain evidence="13">CBS 269.34</strain>
    </source>
</reference>
<evidence type="ECO:0000256" key="9">
    <source>
        <dbReference type="ARBA" id="ARBA00023004"/>
    </source>
</evidence>
<dbReference type="PANTHER" id="PTHR46206">
    <property type="entry name" value="CYTOCHROME P450"/>
    <property type="match status" value="1"/>
</dbReference>
<comment type="cofactor">
    <cofactor evidence="1 12">
        <name>heme</name>
        <dbReference type="ChEBI" id="CHEBI:30413"/>
    </cofactor>
</comment>
<dbReference type="PANTHER" id="PTHR46206:SF5">
    <property type="entry name" value="P450, PUTATIVE (EUROFUNG)-RELATED"/>
    <property type="match status" value="1"/>
</dbReference>
<evidence type="ECO:0000256" key="6">
    <source>
        <dbReference type="ARBA" id="ARBA00022723"/>
    </source>
</evidence>
<evidence type="ECO:0000256" key="4">
    <source>
        <dbReference type="ARBA" id="ARBA00022617"/>
    </source>
</evidence>
<keyword evidence="8" id="KW-0560">Oxidoreductase</keyword>
<organism evidence="13 14">
    <name type="scientific">Lophium mytilinum</name>
    <dbReference type="NCBI Taxonomy" id="390894"/>
    <lineage>
        <taxon>Eukaryota</taxon>
        <taxon>Fungi</taxon>
        <taxon>Dikarya</taxon>
        <taxon>Ascomycota</taxon>
        <taxon>Pezizomycotina</taxon>
        <taxon>Dothideomycetes</taxon>
        <taxon>Pleosporomycetidae</taxon>
        <taxon>Mytilinidiales</taxon>
        <taxon>Mytilinidiaceae</taxon>
        <taxon>Lophium</taxon>
    </lineage>
</organism>
<comment type="subcellular location">
    <subcellularLocation>
        <location evidence="2">Membrane</location>
    </subcellularLocation>
</comment>
<dbReference type="EMBL" id="MU004184">
    <property type="protein sequence ID" value="KAF2499670.1"/>
    <property type="molecule type" value="Genomic_DNA"/>
</dbReference>
<keyword evidence="9 12" id="KW-0408">Iron</keyword>
<dbReference type="PRINTS" id="PR00465">
    <property type="entry name" value="EP450IV"/>
</dbReference>
<dbReference type="GO" id="GO:0004497">
    <property type="term" value="F:monooxygenase activity"/>
    <property type="evidence" value="ECO:0007669"/>
    <property type="project" value="UniProtKB-KW"/>
</dbReference>
<evidence type="ECO:0000256" key="3">
    <source>
        <dbReference type="ARBA" id="ARBA00010617"/>
    </source>
</evidence>
<protein>
    <submittedName>
        <fullName evidence="13">Cytochrome P450</fullName>
    </submittedName>
</protein>
<evidence type="ECO:0000313" key="14">
    <source>
        <dbReference type="Proteomes" id="UP000799750"/>
    </source>
</evidence>
<dbReference type="SUPFAM" id="SSF48264">
    <property type="entry name" value="Cytochrome P450"/>
    <property type="match status" value="1"/>
</dbReference>
<dbReference type="Gene3D" id="1.10.630.10">
    <property type="entry name" value="Cytochrome P450"/>
    <property type="match status" value="1"/>
</dbReference>
<evidence type="ECO:0000256" key="11">
    <source>
        <dbReference type="ARBA" id="ARBA00023136"/>
    </source>
</evidence>